<evidence type="ECO:0000256" key="1">
    <source>
        <dbReference type="SAM" id="MobiDB-lite"/>
    </source>
</evidence>
<feature type="compositionally biased region" description="Basic and acidic residues" evidence="1">
    <location>
        <begin position="46"/>
        <end position="59"/>
    </location>
</feature>
<feature type="compositionally biased region" description="Basic residues" evidence="1">
    <location>
        <begin position="60"/>
        <end position="73"/>
    </location>
</feature>
<dbReference type="EnsemblMetazoa" id="AALB014554-RA">
    <property type="protein sequence ID" value="AALB014554-PA"/>
    <property type="gene ID" value="AALB014554"/>
</dbReference>
<proteinExistence type="predicted"/>
<evidence type="ECO:0000313" key="3">
    <source>
        <dbReference type="Proteomes" id="UP000069272"/>
    </source>
</evidence>
<organism evidence="2 3">
    <name type="scientific">Anopheles albimanus</name>
    <name type="common">New world malaria mosquito</name>
    <dbReference type="NCBI Taxonomy" id="7167"/>
    <lineage>
        <taxon>Eukaryota</taxon>
        <taxon>Metazoa</taxon>
        <taxon>Ecdysozoa</taxon>
        <taxon>Arthropoda</taxon>
        <taxon>Hexapoda</taxon>
        <taxon>Insecta</taxon>
        <taxon>Pterygota</taxon>
        <taxon>Neoptera</taxon>
        <taxon>Endopterygota</taxon>
        <taxon>Diptera</taxon>
        <taxon>Nematocera</taxon>
        <taxon>Culicoidea</taxon>
        <taxon>Culicidae</taxon>
        <taxon>Anophelinae</taxon>
        <taxon>Anopheles</taxon>
    </lineage>
</organism>
<feature type="region of interest" description="Disordered" evidence="1">
    <location>
        <begin position="1"/>
        <end position="83"/>
    </location>
</feature>
<dbReference type="VEuPathDB" id="VectorBase:AALB014554"/>
<feature type="compositionally biased region" description="Basic residues" evidence="1">
    <location>
        <begin position="26"/>
        <end position="45"/>
    </location>
</feature>
<protein>
    <submittedName>
        <fullName evidence="2">Uncharacterized protein</fullName>
    </submittedName>
</protein>
<dbReference type="AlphaFoldDB" id="A0A182FY48"/>
<name>A0A182FY48_ANOAL</name>
<reference evidence="2" key="2">
    <citation type="submission" date="2022-08" db="UniProtKB">
        <authorList>
            <consortium name="EnsemblMetazoa"/>
        </authorList>
    </citation>
    <scope>IDENTIFICATION</scope>
    <source>
        <strain evidence="2">STECLA/ALBI9_A</strain>
    </source>
</reference>
<dbReference type="Proteomes" id="UP000069272">
    <property type="component" value="Chromosome 3L"/>
</dbReference>
<keyword evidence="3" id="KW-1185">Reference proteome</keyword>
<sequence length="103" mass="11953">MEEDSKGSSGRNSHSEAGEAEEANGHKSRRRNCSRHHHHHHHHDGHSKSEQPDVVEHQDHRKHHHHKCRHHQRRAAEPGKQAGCCRLLSNLVSQSTRFDRSNR</sequence>
<accession>A0A182FY48</accession>
<reference evidence="2 3" key="1">
    <citation type="journal article" date="2017" name="G3 (Bethesda)">
        <title>The Physical Genome Mapping of Anopheles albimanus Corrected Scaffold Misassemblies and Identified Interarm Rearrangements in Genus Anopheles.</title>
        <authorList>
            <person name="Artemov G.N."/>
            <person name="Peery A.N."/>
            <person name="Jiang X."/>
            <person name="Tu Z."/>
            <person name="Stegniy V.N."/>
            <person name="Sharakhova M.V."/>
            <person name="Sharakhov I.V."/>
        </authorList>
    </citation>
    <scope>NUCLEOTIDE SEQUENCE [LARGE SCALE GENOMIC DNA]</scope>
    <source>
        <strain evidence="2 3">ALBI9_A</strain>
    </source>
</reference>
<evidence type="ECO:0000313" key="2">
    <source>
        <dbReference type="EnsemblMetazoa" id="AALB014554-PA"/>
    </source>
</evidence>